<dbReference type="InterPro" id="IPR037124">
    <property type="entry name" value="Chaperonin_GroES_sf"/>
</dbReference>
<proteinExistence type="inferred from homology"/>
<dbReference type="Gene3D" id="2.30.33.40">
    <property type="entry name" value="GroES chaperonin"/>
    <property type="match status" value="1"/>
</dbReference>
<comment type="similarity">
    <text evidence="1 3">Belongs to the GroES chaperonin family.</text>
</comment>
<dbReference type="AlphaFoldDB" id="A0A8J3A730"/>
<dbReference type="GO" id="GO:0046872">
    <property type="term" value="F:metal ion binding"/>
    <property type="evidence" value="ECO:0007669"/>
    <property type="project" value="TreeGrafter"/>
</dbReference>
<gene>
    <name evidence="4" type="primary">groE</name>
    <name evidence="4" type="ORF">GCM10011354_12550</name>
</gene>
<dbReference type="EMBL" id="BMHA01000004">
    <property type="protein sequence ID" value="GGI05128.1"/>
    <property type="molecule type" value="Genomic_DNA"/>
</dbReference>
<dbReference type="GO" id="GO:0051087">
    <property type="term" value="F:protein-folding chaperone binding"/>
    <property type="evidence" value="ECO:0007669"/>
    <property type="project" value="TreeGrafter"/>
</dbReference>
<dbReference type="PANTHER" id="PTHR10772">
    <property type="entry name" value="10 KDA HEAT SHOCK PROTEIN"/>
    <property type="match status" value="1"/>
</dbReference>
<organism evidence="4 5">
    <name type="scientific">Egicoccus halophilus</name>
    <dbReference type="NCBI Taxonomy" id="1670830"/>
    <lineage>
        <taxon>Bacteria</taxon>
        <taxon>Bacillati</taxon>
        <taxon>Actinomycetota</taxon>
        <taxon>Nitriliruptoria</taxon>
        <taxon>Egicoccales</taxon>
        <taxon>Egicoccaceae</taxon>
        <taxon>Egicoccus</taxon>
    </lineage>
</organism>
<dbReference type="PANTHER" id="PTHR10772:SF58">
    <property type="entry name" value="CO-CHAPERONIN GROES"/>
    <property type="match status" value="1"/>
</dbReference>
<dbReference type="GO" id="GO:0044183">
    <property type="term" value="F:protein folding chaperone"/>
    <property type="evidence" value="ECO:0007669"/>
    <property type="project" value="InterPro"/>
</dbReference>
<evidence type="ECO:0000256" key="3">
    <source>
        <dbReference type="RuleBase" id="RU000535"/>
    </source>
</evidence>
<name>A0A8J3A730_9ACTN</name>
<comment type="subunit">
    <text evidence="3">Heptamer of 7 subunits arranged in a ring.</text>
</comment>
<comment type="caution">
    <text evidence="4">The sequence shown here is derived from an EMBL/GenBank/DDBJ whole genome shotgun (WGS) entry which is preliminary data.</text>
</comment>
<dbReference type="Proteomes" id="UP000650511">
    <property type="component" value="Unassembled WGS sequence"/>
</dbReference>
<protein>
    <recommendedName>
        <fullName evidence="3">10 kDa chaperonin</fullName>
    </recommendedName>
</protein>
<evidence type="ECO:0000256" key="1">
    <source>
        <dbReference type="ARBA" id="ARBA00006975"/>
    </source>
</evidence>
<keyword evidence="2 3" id="KW-0143">Chaperone</keyword>
<dbReference type="GO" id="GO:0051082">
    <property type="term" value="F:unfolded protein binding"/>
    <property type="evidence" value="ECO:0007669"/>
    <property type="project" value="TreeGrafter"/>
</dbReference>
<dbReference type="OrthoDB" id="572952at2"/>
<dbReference type="CDD" id="cd00320">
    <property type="entry name" value="cpn10"/>
    <property type="match status" value="1"/>
</dbReference>
<dbReference type="SMART" id="SM00883">
    <property type="entry name" value="Cpn10"/>
    <property type="match status" value="1"/>
</dbReference>
<evidence type="ECO:0000313" key="4">
    <source>
        <dbReference type="EMBL" id="GGI05128.1"/>
    </source>
</evidence>
<dbReference type="PRINTS" id="PR00297">
    <property type="entry name" value="CHAPERONIN10"/>
</dbReference>
<evidence type="ECO:0000256" key="2">
    <source>
        <dbReference type="ARBA" id="ARBA00023186"/>
    </source>
</evidence>
<reference evidence="4" key="1">
    <citation type="journal article" date="2014" name="Int. J. Syst. Evol. Microbiol.">
        <title>Complete genome sequence of Corynebacterium casei LMG S-19264T (=DSM 44701T), isolated from a smear-ripened cheese.</title>
        <authorList>
            <consortium name="US DOE Joint Genome Institute (JGI-PGF)"/>
            <person name="Walter F."/>
            <person name="Albersmeier A."/>
            <person name="Kalinowski J."/>
            <person name="Ruckert C."/>
        </authorList>
    </citation>
    <scope>NUCLEOTIDE SEQUENCE</scope>
    <source>
        <strain evidence="4">CGMCC 1.14988</strain>
    </source>
</reference>
<reference evidence="4" key="2">
    <citation type="submission" date="2020-09" db="EMBL/GenBank/DDBJ databases">
        <authorList>
            <person name="Sun Q."/>
            <person name="Zhou Y."/>
        </authorList>
    </citation>
    <scope>NUCLEOTIDE SEQUENCE</scope>
    <source>
        <strain evidence="4">CGMCC 1.14988</strain>
    </source>
</reference>
<evidence type="ECO:0000313" key="5">
    <source>
        <dbReference type="Proteomes" id="UP000650511"/>
    </source>
</evidence>
<dbReference type="SUPFAM" id="SSF50129">
    <property type="entry name" value="GroES-like"/>
    <property type="match status" value="1"/>
</dbReference>
<sequence length="112" mass="12025">MSASEPVTEIRRSVAVLGDRVLVQPPEDSERRSKGGILIPATATSVDRKGTWGEAIGVGPHVRSVSTGDEVLYLPEDAIEVDVQGEAYLIVRERDVHAVGTTRRDGATGLYL</sequence>
<dbReference type="GO" id="GO:0005524">
    <property type="term" value="F:ATP binding"/>
    <property type="evidence" value="ECO:0007669"/>
    <property type="project" value="InterPro"/>
</dbReference>
<dbReference type="Pfam" id="PF00166">
    <property type="entry name" value="Cpn10"/>
    <property type="match status" value="1"/>
</dbReference>
<accession>A0A8J3A730</accession>
<comment type="function">
    <text evidence="3">Together with the chaperonin GroEL, plays an essential role in assisting protein folding. The GroEL-GroES system forms a nano-cage that allows encapsulation of the non-native substrate proteins and provides a physical environment optimized to promote and accelerate protein folding. GroES binds to the apical surface of the GroEL ring, thereby capping the opening of the GroEL channel.</text>
</comment>
<dbReference type="InterPro" id="IPR020818">
    <property type="entry name" value="Chaperonin_GroES"/>
</dbReference>
<dbReference type="InterPro" id="IPR011032">
    <property type="entry name" value="GroES-like_sf"/>
</dbReference>
<keyword evidence="5" id="KW-1185">Reference proteome</keyword>
<dbReference type="RefSeq" id="WP_130649482.1">
    <property type="nucleotide sequence ID" value="NZ_BMHA01000004.1"/>
</dbReference>